<feature type="compositionally biased region" description="Basic and acidic residues" evidence="1">
    <location>
        <begin position="347"/>
        <end position="356"/>
    </location>
</feature>
<comment type="caution">
    <text evidence="2">The sequence shown here is derived from an EMBL/GenBank/DDBJ whole genome shotgun (WGS) entry which is preliminary data.</text>
</comment>
<evidence type="ECO:0000313" key="2">
    <source>
        <dbReference type="EMBL" id="PVU87171.1"/>
    </source>
</evidence>
<feature type="region of interest" description="Disordered" evidence="1">
    <location>
        <begin position="311"/>
        <end position="356"/>
    </location>
</feature>
<dbReference type="AlphaFoldDB" id="A0A2T9Y4B2"/>
<evidence type="ECO:0000313" key="3">
    <source>
        <dbReference type="Proteomes" id="UP000245699"/>
    </source>
</evidence>
<name>A0A2T9Y4B2_9FUNG</name>
<feature type="compositionally biased region" description="Polar residues" evidence="1">
    <location>
        <begin position="681"/>
        <end position="701"/>
    </location>
</feature>
<feature type="region of interest" description="Disordered" evidence="1">
    <location>
        <begin position="445"/>
        <end position="467"/>
    </location>
</feature>
<sequence length="1027" mass="114724">MAKSKKETIKPHVLEKEKNLSQLNTVSSTTKISKIQSTSKITTSQKNALDQTVINASNLAKTLSSSTQSVTNKKDIIGEKKVQIASKKHRSKANRRARLLKEKNEEIEKTRLLELAQKAIISTKDNSKPNKKSFFSQISWENPARFLSNFFSQNMLTQTSFWSGSAESSDKCFSVPWKNLNTDFQMDVDIPNTTAPIDKQKDLIDAESKQETEPIPEPSIHYDFDSLPKRNQNNTTGTEKQIEHSSTTIAENDSIYQKLGTENASKDSSLEESQENLNTKDNSNENINENDSPSHEKINLQQDDILPSTETIDVPQDKNLPDDKHPTPIQSNINETTNQEVPLDKSLSTKEESKDKLELSLTENHSIQEDEHVKHGAINANEIHNKNQNFIDAEPKLSLKEPVIDNGDIEENNIPVNQIKKNYKFDVNTPQKFLNLETKSDQMLRDTYSPKGSNEQSMESDVPSTFEDHEMDDQADADDIRNVLESSLNNIQQYQLNFAENDTLESDKTETSRGISSSVIRVSGQNASINTIPLALAGRSKSQFQIKDKAQASINNKLELWPTKDMYDLSHNGVLSSIFQRPSDSTLGSSDTSNSKKIKLDDFASFSTCLSALKKKKKRPLSKKISLHGDKEPSLSNANYYYGVGYGVNGIINETHENPEKDLSKKTKSDKEETEKMETSNEGSNFSESSPVSSLQNTENSLLEGDRNKFIRKSTRISRKSGLVSSLGRGTIVSNRVPSLPPLPQNIPRNLGQRMAGIRRETSAEYLSDLHQSQKLLSTGSDIQHTNSNDTEHQSTLGSGYELHRKKPLSKAMHQRKSMGQSLYMDNNLGVGDKISPFSNTLGITKKSRVSSMGVVPEKQISILDSKPETVSKQYPFPQAETRQENGINRDLSLGKKSSFSSLIQANPIPNIKTFVNNDKNGNGNKSGDLQVISESKEMLSSDKQEVITKKPVDMFKSSVIQQIDGDLPVFQFEKSWRNSTAVSVPMTFSFKKVVLSSLLPQDMKNNEVAGSVMMIKDSDLPTFSFS</sequence>
<reference evidence="2 3" key="1">
    <citation type="journal article" date="2018" name="MBio">
        <title>Comparative Genomics Reveals the Core Gene Toolbox for the Fungus-Insect Symbiosis.</title>
        <authorList>
            <person name="Wang Y."/>
            <person name="Stata M."/>
            <person name="Wang W."/>
            <person name="Stajich J.E."/>
            <person name="White M.M."/>
            <person name="Moncalvo J.M."/>
        </authorList>
    </citation>
    <scope>NUCLEOTIDE SEQUENCE [LARGE SCALE GENOMIC DNA]</scope>
    <source>
        <strain evidence="2 3">AUS-77-4</strain>
    </source>
</reference>
<organism evidence="2 3">
    <name type="scientific">Furculomyces boomerangus</name>
    <dbReference type="NCBI Taxonomy" id="61424"/>
    <lineage>
        <taxon>Eukaryota</taxon>
        <taxon>Fungi</taxon>
        <taxon>Fungi incertae sedis</taxon>
        <taxon>Zoopagomycota</taxon>
        <taxon>Kickxellomycotina</taxon>
        <taxon>Harpellomycetes</taxon>
        <taxon>Harpellales</taxon>
        <taxon>Harpellaceae</taxon>
        <taxon>Furculomyces</taxon>
    </lineage>
</organism>
<protein>
    <submittedName>
        <fullName evidence="2">Uncharacterized protein</fullName>
    </submittedName>
</protein>
<feature type="compositionally biased region" description="Polar residues" evidence="1">
    <location>
        <begin position="328"/>
        <end position="340"/>
    </location>
</feature>
<dbReference type="Proteomes" id="UP000245699">
    <property type="component" value="Unassembled WGS sequence"/>
</dbReference>
<keyword evidence="3" id="KW-1185">Reference proteome</keyword>
<feature type="compositionally biased region" description="Basic and acidic residues" evidence="1">
    <location>
        <begin position="654"/>
        <end position="679"/>
    </location>
</feature>
<feature type="compositionally biased region" description="Polar residues" evidence="1">
    <location>
        <begin position="229"/>
        <end position="263"/>
    </location>
</feature>
<dbReference type="EMBL" id="MBFT01000793">
    <property type="protein sequence ID" value="PVU87171.1"/>
    <property type="molecule type" value="Genomic_DNA"/>
</dbReference>
<evidence type="ECO:0000256" key="1">
    <source>
        <dbReference type="SAM" id="MobiDB-lite"/>
    </source>
</evidence>
<feature type="region of interest" description="Disordered" evidence="1">
    <location>
        <begin position="779"/>
        <end position="798"/>
    </location>
</feature>
<gene>
    <name evidence="2" type="ORF">BB559_006168</name>
</gene>
<feature type="region of interest" description="Disordered" evidence="1">
    <location>
        <begin position="206"/>
        <end position="295"/>
    </location>
</feature>
<feature type="compositionally biased region" description="Polar residues" evidence="1">
    <location>
        <begin position="450"/>
        <end position="463"/>
    </location>
</feature>
<dbReference type="OrthoDB" id="5583207at2759"/>
<feature type="region of interest" description="Disordered" evidence="1">
    <location>
        <begin position="653"/>
        <end position="701"/>
    </location>
</feature>
<proteinExistence type="predicted"/>
<feature type="compositionally biased region" description="Basic and acidic residues" evidence="1">
    <location>
        <begin position="315"/>
        <end position="326"/>
    </location>
</feature>
<accession>A0A2T9Y4B2</accession>